<dbReference type="GO" id="GO:0005737">
    <property type="term" value="C:cytoplasm"/>
    <property type="evidence" value="ECO:0007669"/>
    <property type="project" value="TreeGrafter"/>
</dbReference>
<dbReference type="Proteomes" id="UP000654075">
    <property type="component" value="Unassembled WGS sequence"/>
</dbReference>
<dbReference type="InterPro" id="IPR029063">
    <property type="entry name" value="SAM-dependent_MTases_sf"/>
</dbReference>
<dbReference type="PANTHER" id="PTHR13369">
    <property type="match status" value="1"/>
</dbReference>
<feature type="region of interest" description="Disordered" evidence="1">
    <location>
        <begin position="96"/>
        <end position="158"/>
    </location>
</feature>
<dbReference type="AlphaFoldDB" id="A0A813E4N4"/>
<evidence type="ECO:0000259" key="2">
    <source>
        <dbReference type="Pfam" id="PF13679"/>
    </source>
</evidence>
<feature type="region of interest" description="Disordered" evidence="1">
    <location>
        <begin position="255"/>
        <end position="282"/>
    </location>
</feature>
<organism evidence="3 4">
    <name type="scientific">Polarella glacialis</name>
    <name type="common">Dinoflagellate</name>
    <dbReference type="NCBI Taxonomy" id="89957"/>
    <lineage>
        <taxon>Eukaryota</taxon>
        <taxon>Sar</taxon>
        <taxon>Alveolata</taxon>
        <taxon>Dinophyceae</taxon>
        <taxon>Suessiales</taxon>
        <taxon>Suessiaceae</taxon>
        <taxon>Polarella</taxon>
    </lineage>
</organism>
<keyword evidence="4" id="KW-1185">Reference proteome</keyword>
<dbReference type="InterPro" id="IPR025714">
    <property type="entry name" value="Methyltranfer_dom"/>
</dbReference>
<accession>A0A813E4N4</accession>
<feature type="non-terminal residue" evidence="3">
    <location>
        <position position="1"/>
    </location>
</feature>
<dbReference type="OrthoDB" id="10017101at2759"/>
<evidence type="ECO:0000313" key="3">
    <source>
        <dbReference type="EMBL" id="CAE8593801.1"/>
    </source>
</evidence>
<comment type="caution">
    <text evidence="3">The sequence shown here is derived from an EMBL/GenBank/DDBJ whole genome shotgun (WGS) entry which is preliminary data.</text>
</comment>
<evidence type="ECO:0000256" key="1">
    <source>
        <dbReference type="SAM" id="MobiDB-lite"/>
    </source>
</evidence>
<dbReference type="Pfam" id="PF13679">
    <property type="entry name" value="Methyltransf_32"/>
    <property type="match status" value="1"/>
</dbReference>
<feature type="domain" description="Methyltransferase" evidence="2">
    <location>
        <begin position="162"/>
        <end position="321"/>
    </location>
</feature>
<proteinExistence type="predicted"/>
<name>A0A813E4N4_POLGL</name>
<feature type="compositionally biased region" description="Low complexity" evidence="1">
    <location>
        <begin position="105"/>
        <end position="133"/>
    </location>
</feature>
<sequence length="436" mass="46581">MAISYAAKGLLPATEAAGALKLERLQGASSGDIPRELSNLDVAGQRRLATEVSQQLAGTPSPHRLRDCLQGVLADLAGLRHRWPVSTDLCSEVVVPSPDHHHQQHNNNNYTTNNNNNKTTNNTQQQQQHHNTTITSTQALSTASPSPERERTKIQLARKGSRKQLQIEWVLRVVEKLVAGHPTGHLRALRVTDVGGGKASLAVALGEHFGPEHVEVTVLESSRALVFQGRQRVLQKGLGNVELVVGDASQQSFLDNLGHGSNKNDNNSSNNNNNSSSNNNNNNLQLPPDIVVALHACGGLSDVALALAASSGAACCVCMCCFMAHRDLRVGGVSSQAVWLGLPAAQLTSVLRAASLTAEPSVCISGMHTIAAIRADALLRHWRFPALKALRPGHEDLKAASVPTAISVRVACFPEEYSPCNFAVVGQPQWAKTAPE</sequence>
<reference evidence="3" key="1">
    <citation type="submission" date="2021-02" db="EMBL/GenBank/DDBJ databases">
        <authorList>
            <person name="Dougan E. K."/>
            <person name="Rhodes N."/>
            <person name="Thang M."/>
            <person name="Chan C."/>
        </authorList>
    </citation>
    <scope>NUCLEOTIDE SEQUENCE</scope>
</reference>
<dbReference type="EMBL" id="CAJNNV010006582">
    <property type="protein sequence ID" value="CAE8593801.1"/>
    <property type="molecule type" value="Genomic_DNA"/>
</dbReference>
<gene>
    <name evidence="3" type="ORF">PGLA1383_LOCUS12387</name>
</gene>
<feature type="compositionally biased region" description="Polar residues" evidence="1">
    <location>
        <begin position="134"/>
        <end position="145"/>
    </location>
</feature>
<dbReference type="Gene3D" id="3.40.50.150">
    <property type="entry name" value="Vaccinia Virus protein VP39"/>
    <property type="match status" value="1"/>
</dbReference>
<feature type="compositionally biased region" description="Low complexity" evidence="1">
    <location>
        <begin position="261"/>
        <end position="282"/>
    </location>
</feature>
<dbReference type="PANTHER" id="PTHR13369:SF0">
    <property type="entry name" value="GLUTATHIONE S-TRANSFERASE C-TERMINAL DOMAIN-CONTAINING PROTEIN"/>
    <property type="match status" value="1"/>
</dbReference>
<evidence type="ECO:0000313" key="4">
    <source>
        <dbReference type="Proteomes" id="UP000654075"/>
    </source>
</evidence>
<dbReference type="SUPFAM" id="SSF53335">
    <property type="entry name" value="S-adenosyl-L-methionine-dependent methyltransferases"/>
    <property type="match status" value="1"/>
</dbReference>
<protein>
    <recommendedName>
        <fullName evidence="2">Methyltransferase domain-containing protein</fullName>
    </recommendedName>
</protein>